<proteinExistence type="predicted"/>
<feature type="chain" id="PRO_5046446683" description="DUF4476 domain-containing protein" evidence="1">
    <location>
        <begin position="25"/>
        <end position="261"/>
    </location>
</feature>
<dbReference type="Proteomes" id="UP000830401">
    <property type="component" value="Chromosome"/>
</dbReference>
<reference evidence="2" key="1">
    <citation type="submission" date="2022-04" db="EMBL/GenBank/DDBJ databases">
        <title>Hymenobacter sp. isolated from the air.</title>
        <authorList>
            <person name="Won M."/>
            <person name="Lee C.-M."/>
            <person name="Woen H.-Y."/>
            <person name="Kwon S.-W."/>
        </authorList>
    </citation>
    <scope>NUCLEOTIDE SEQUENCE</scope>
    <source>
        <strain evidence="2">5420S-77</strain>
    </source>
</reference>
<dbReference type="RefSeq" id="WP_245119165.1">
    <property type="nucleotide sequence ID" value="NZ_CP095061.1"/>
</dbReference>
<evidence type="ECO:0000313" key="3">
    <source>
        <dbReference type="Proteomes" id="UP000830401"/>
    </source>
</evidence>
<name>A0ABY4G307_9BACT</name>
<gene>
    <name evidence="2" type="ORF">MUN86_16560</name>
</gene>
<evidence type="ECO:0000256" key="1">
    <source>
        <dbReference type="SAM" id="SignalP"/>
    </source>
</evidence>
<dbReference type="EMBL" id="CP095061">
    <property type="protein sequence ID" value="UOQ65156.1"/>
    <property type="molecule type" value="Genomic_DNA"/>
</dbReference>
<organism evidence="2 3">
    <name type="scientific">Hymenobacter volaticus</name>
    <dbReference type="NCBI Taxonomy" id="2932254"/>
    <lineage>
        <taxon>Bacteria</taxon>
        <taxon>Pseudomonadati</taxon>
        <taxon>Bacteroidota</taxon>
        <taxon>Cytophagia</taxon>
        <taxon>Cytophagales</taxon>
        <taxon>Hymenobacteraceae</taxon>
        <taxon>Hymenobacter</taxon>
    </lineage>
</organism>
<keyword evidence="3" id="KW-1185">Reference proteome</keyword>
<protein>
    <recommendedName>
        <fullName evidence="4">DUF4476 domain-containing protein</fullName>
    </recommendedName>
</protein>
<accession>A0ABY4G307</accession>
<dbReference type="PROSITE" id="PS51257">
    <property type="entry name" value="PROKAR_LIPOPROTEIN"/>
    <property type="match status" value="1"/>
</dbReference>
<evidence type="ECO:0008006" key="4">
    <source>
        <dbReference type="Google" id="ProtNLM"/>
    </source>
</evidence>
<evidence type="ECO:0000313" key="2">
    <source>
        <dbReference type="EMBL" id="UOQ65156.1"/>
    </source>
</evidence>
<sequence>MKIVYSPFSKLWLVLLLLSSAACSKEDMVGSACTSPYVAPRSADAYNFPVLPGTEAWKKLQSGQAMVDACQIPAAKLSAISTPGLLSTCLNYPLLGNILAYNSLQRGTRVQLESFNGFDELRKRPEAASLLLERYQRMGPTCLPEGQVQRGNYSFSFTYVEMILAQDEYLAQLSADERRSLLREALTKYIEKKPLAESVYSDLGLATSVFVMARIMQAEQYQPFLAAVRNEPDMAAFVADVFVTNNSSVLNRVIEHALQFK</sequence>
<feature type="signal peptide" evidence="1">
    <location>
        <begin position="1"/>
        <end position="24"/>
    </location>
</feature>
<keyword evidence="1" id="KW-0732">Signal</keyword>